<feature type="domain" description="ShKT" evidence="5">
    <location>
        <begin position="19"/>
        <end position="57"/>
    </location>
</feature>
<feature type="chain" id="PRO_5031562314" description="ShKT domain-containing protein" evidence="4">
    <location>
        <begin position="20"/>
        <end position="241"/>
    </location>
</feature>
<proteinExistence type="inferred from homology"/>
<dbReference type="Gene3D" id="3.40.30.10">
    <property type="entry name" value="Glutaredoxin"/>
    <property type="match status" value="1"/>
</dbReference>
<name>A0A7S1Z6W0_TRICV</name>
<evidence type="ECO:0000256" key="2">
    <source>
        <dbReference type="ARBA" id="ARBA00022559"/>
    </source>
</evidence>
<dbReference type="GO" id="GO:0006979">
    <property type="term" value="P:response to oxidative stress"/>
    <property type="evidence" value="ECO:0007669"/>
    <property type="project" value="InterPro"/>
</dbReference>
<dbReference type="GO" id="GO:0004601">
    <property type="term" value="F:peroxidase activity"/>
    <property type="evidence" value="ECO:0007669"/>
    <property type="project" value="UniProtKB-KW"/>
</dbReference>
<dbReference type="AlphaFoldDB" id="A0A7S1Z6W0"/>
<dbReference type="PANTHER" id="PTHR11592">
    <property type="entry name" value="GLUTATHIONE PEROXIDASE"/>
    <property type="match status" value="1"/>
</dbReference>
<dbReference type="SUPFAM" id="SSF52833">
    <property type="entry name" value="Thioredoxin-like"/>
    <property type="match status" value="1"/>
</dbReference>
<dbReference type="Gene3D" id="1.10.10.1940">
    <property type="match status" value="1"/>
</dbReference>
<dbReference type="InterPro" id="IPR003582">
    <property type="entry name" value="ShKT_dom"/>
</dbReference>
<dbReference type="PANTHER" id="PTHR11592:SF132">
    <property type="entry name" value="GLUTATHIONE PEROXIDASE 7, CHLOROPLASTIC-RELATED"/>
    <property type="match status" value="1"/>
</dbReference>
<keyword evidence="2" id="KW-0575">Peroxidase</keyword>
<comment type="similarity">
    <text evidence="1">Belongs to the glutathione peroxidase family.</text>
</comment>
<feature type="signal peptide" evidence="4">
    <location>
        <begin position="1"/>
        <end position="19"/>
    </location>
</feature>
<sequence length="241" mass="27292">MKRAFSLAALATLVALATSKSVDKLPDCEEMANAGHCKNKETMEFMMKNCPASCEKLPGVAKVEVKPISDDEPQFFDLSATDAKGNTIDFEEFEGYVTVIVNAARKCGHTEEWYRGLDHLVEIWPYTLEIMAFPFRSKVIDEDPDSCPSHKASDLSKKRKFHVMKEVEVNGPNTHPVYKFFKNKFEMDEINEHYATFFLVNPDGTVVEAHHGQSFVNLKNYISRHMSSDLAGQAKLDIKEF</sequence>
<dbReference type="PROSITE" id="PS51670">
    <property type="entry name" value="SHKT"/>
    <property type="match status" value="1"/>
</dbReference>
<dbReference type="Pfam" id="PF00255">
    <property type="entry name" value="GSHPx"/>
    <property type="match status" value="1"/>
</dbReference>
<evidence type="ECO:0000313" key="6">
    <source>
        <dbReference type="EMBL" id="CAD9329814.1"/>
    </source>
</evidence>
<dbReference type="InterPro" id="IPR036249">
    <property type="entry name" value="Thioredoxin-like_sf"/>
</dbReference>
<protein>
    <recommendedName>
        <fullName evidence="5">ShKT domain-containing protein</fullName>
    </recommendedName>
</protein>
<dbReference type="InterPro" id="IPR000889">
    <property type="entry name" value="Glutathione_peroxidase"/>
</dbReference>
<evidence type="ECO:0000256" key="1">
    <source>
        <dbReference type="ARBA" id="ARBA00006926"/>
    </source>
</evidence>
<accession>A0A7S1Z6W0</accession>
<reference evidence="6" key="1">
    <citation type="submission" date="2021-01" db="EMBL/GenBank/DDBJ databases">
        <authorList>
            <person name="Corre E."/>
            <person name="Pelletier E."/>
            <person name="Niang G."/>
            <person name="Scheremetjew M."/>
            <person name="Finn R."/>
            <person name="Kale V."/>
            <person name="Holt S."/>
            <person name="Cochrane G."/>
            <person name="Meng A."/>
            <person name="Brown T."/>
            <person name="Cohen L."/>
        </authorList>
    </citation>
    <scope>NUCLEOTIDE SEQUENCE</scope>
    <source>
        <strain evidence="6">Grunow 1884</strain>
    </source>
</reference>
<keyword evidence="4" id="KW-0732">Signal</keyword>
<evidence type="ECO:0000256" key="4">
    <source>
        <dbReference type="SAM" id="SignalP"/>
    </source>
</evidence>
<keyword evidence="3" id="KW-0560">Oxidoreductase</keyword>
<evidence type="ECO:0000256" key="3">
    <source>
        <dbReference type="ARBA" id="ARBA00023002"/>
    </source>
</evidence>
<gene>
    <name evidence="6" type="ORF">OSIN01602_LOCUS5336</name>
</gene>
<dbReference type="PROSITE" id="PS51355">
    <property type="entry name" value="GLUTATHIONE_PEROXID_3"/>
    <property type="match status" value="1"/>
</dbReference>
<organism evidence="6">
    <name type="scientific">Trieres chinensis</name>
    <name type="common">Marine centric diatom</name>
    <name type="synonym">Odontella sinensis</name>
    <dbReference type="NCBI Taxonomy" id="1514140"/>
    <lineage>
        <taxon>Eukaryota</taxon>
        <taxon>Sar</taxon>
        <taxon>Stramenopiles</taxon>
        <taxon>Ochrophyta</taxon>
        <taxon>Bacillariophyta</taxon>
        <taxon>Mediophyceae</taxon>
        <taxon>Biddulphiophycidae</taxon>
        <taxon>Eupodiscales</taxon>
        <taxon>Parodontellaceae</taxon>
        <taxon>Trieres</taxon>
    </lineage>
</organism>
<dbReference type="Pfam" id="PF01549">
    <property type="entry name" value="ShK"/>
    <property type="match status" value="1"/>
</dbReference>
<dbReference type="EMBL" id="HBGO01009638">
    <property type="protein sequence ID" value="CAD9329814.1"/>
    <property type="molecule type" value="Transcribed_RNA"/>
</dbReference>
<evidence type="ECO:0000259" key="5">
    <source>
        <dbReference type="PROSITE" id="PS51670"/>
    </source>
</evidence>